<evidence type="ECO:0000256" key="1">
    <source>
        <dbReference type="SAM" id="MobiDB-lite"/>
    </source>
</evidence>
<feature type="transmembrane region" description="Helical" evidence="2">
    <location>
        <begin position="77"/>
        <end position="95"/>
    </location>
</feature>
<feature type="transmembrane region" description="Helical" evidence="2">
    <location>
        <begin position="264"/>
        <end position="284"/>
    </location>
</feature>
<dbReference type="RefSeq" id="WP_203711448.1">
    <property type="nucleotide sequence ID" value="NZ_BONE01000008.1"/>
</dbReference>
<accession>A0ABQ4CL38</accession>
<evidence type="ECO:0008006" key="5">
    <source>
        <dbReference type="Google" id="ProtNLM"/>
    </source>
</evidence>
<feature type="transmembrane region" description="Helical" evidence="2">
    <location>
        <begin position="305"/>
        <end position="333"/>
    </location>
</feature>
<feature type="transmembrane region" description="Helical" evidence="2">
    <location>
        <begin position="53"/>
        <end position="71"/>
    </location>
</feature>
<evidence type="ECO:0000256" key="2">
    <source>
        <dbReference type="SAM" id="Phobius"/>
    </source>
</evidence>
<feature type="transmembrane region" description="Helical" evidence="2">
    <location>
        <begin position="217"/>
        <end position="244"/>
    </location>
</feature>
<organism evidence="3 4">
    <name type="scientific">Asanoa siamensis</name>
    <dbReference type="NCBI Taxonomy" id="926357"/>
    <lineage>
        <taxon>Bacteria</taxon>
        <taxon>Bacillati</taxon>
        <taxon>Actinomycetota</taxon>
        <taxon>Actinomycetes</taxon>
        <taxon>Micromonosporales</taxon>
        <taxon>Micromonosporaceae</taxon>
        <taxon>Asanoa</taxon>
    </lineage>
</organism>
<evidence type="ECO:0000313" key="3">
    <source>
        <dbReference type="EMBL" id="GIF71990.1"/>
    </source>
</evidence>
<proteinExistence type="predicted"/>
<name>A0ABQ4CL38_9ACTN</name>
<feature type="transmembrane region" description="Helical" evidence="2">
    <location>
        <begin position="20"/>
        <end position="41"/>
    </location>
</feature>
<feature type="compositionally biased region" description="Low complexity" evidence="1">
    <location>
        <begin position="458"/>
        <end position="473"/>
    </location>
</feature>
<feature type="transmembrane region" description="Helical" evidence="2">
    <location>
        <begin position="107"/>
        <end position="129"/>
    </location>
</feature>
<keyword evidence="2" id="KW-1133">Transmembrane helix</keyword>
<feature type="region of interest" description="Disordered" evidence="1">
    <location>
        <begin position="570"/>
        <end position="669"/>
    </location>
</feature>
<dbReference type="Proteomes" id="UP000604117">
    <property type="component" value="Unassembled WGS sequence"/>
</dbReference>
<feature type="compositionally biased region" description="Basic and acidic residues" evidence="1">
    <location>
        <begin position="609"/>
        <end position="624"/>
    </location>
</feature>
<keyword evidence="2" id="KW-0472">Membrane</keyword>
<reference evidence="3 4" key="1">
    <citation type="submission" date="2021-01" db="EMBL/GenBank/DDBJ databases">
        <title>Whole genome shotgun sequence of Asanoa siamensis NBRC 107932.</title>
        <authorList>
            <person name="Komaki H."/>
            <person name="Tamura T."/>
        </authorList>
    </citation>
    <scope>NUCLEOTIDE SEQUENCE [LARGE SCALE GENOMIC DNA]</scope>
    <source>
        <strain evidence="3 4">NBRC 107932</strain>
    </source>
</reference>
<gene>
    <name evidence="3" type="ORF">Asi02nite_15080</name>
</gene>
<sequence length="669" mass="67512">MGDRLVRWGLPRAANAVPLLMEFIVVAVATVLSIRFALFITGYPRLGGGGLHVAHVLWGGLLMAVGVMGLLSFNGRVIRPIGSFLAGVGFGLFIDEVGKFLTSDNDYFFTPSIAIMYVVIVLLVLGIHALHGRRPMSPRELYAAALTTAAAGVTNGMTDYSRQMALRRLHAAGGLPGTEAAAALVHEIPRGRAEKYDVSQIGTRVARRIAKSLRTRWAMVTTIVILVVQTVVTLGFALLILSALLAFEAGADVTLRFTEPVPTAVGGASSLVSAACVVWGLVRLRQKRRVTGYRWLQRAVLIDLLLTRVFEFAVYQFAAIPALLIDLLLLAALEYAIRSAVRDEAAADDGSAEAAEAGRPSPTRVAASAGVAAGLGAATVAAGRASGSRAGRLSWGGGAAAPAAASLSAGSAGAVPSGAADIGPGAYPGALPVVASADRETVMPSAAPSPLDGAPANVAAPAERPLPAAPPALGGPAAPPSVLPGASPVGGPGPYFASLPASAASASAGAGAAVAGLTKRPPPERDCEPSFGGGCHSQGGMIGGATAAGCGAFAGGLVAGMSTWSAGDAAVPADTGSDAGELVGEVLDDSRPGDHGAVPQAGAVPSEPSTRDGDGDRDLDEPGRSPRSVGGQPPAATWVGSREKNAGATRYRPSSNVDPNRKVTPPPLS</sequence>
<dbReference type="EMBL" id="BONE01000008">
    <property type="protein sequence ID" value="GIF71990.1"/>
    <property type="molecule type" value="Genomic_DNA"/>
</dbReference>
<protein>
    <recommendedName>
        <fullName evidence="5">Integral membrane protein</fullName>
    </recommendedName>
</protein>
<keyword evidence="2" id="KW-0812">Transmembrane</keyword>
<keyword evidence="4" id="KW-1185">Reference proteome</keyword>
<comment type="caution">
    <text evidence="3">The sequence shown here is derived from an EMBL/GenBank/DDBJ whole genome shotgun (WGS) entry which is preliminary data.</text>
</comment>
<feature type="region of interest" description="Disordered" evidence="1">
    <location>
        <begin position="443"/>
        <end position="473"/>
    </location>
</feature>
<evidence type="ECO:0000313" key="4">
    <source>
        <dbReference type="Proteomes" id="UP000604117"/>
    </source>
</evidence>